<dbReference type="EMBL" id="CM042030">
    <property type="protein sequence ID" value="KAI3786995.1"/>
    <property type="molecule type" value="Genomic_DNA"/>
</dbReference>
<proteinExistence type="predicted"/>
<gene>
    <name evidence="1" type="ORF">L1987_41132</name>
</gene>
<sequence>MMAQPSYAPSPYPVSVIGSQFIAPYPFEVIIVTNSSGDLLITDINHKILFKVKPCNTSTHEQRVLLDADDIPIVMMREKTWTAHSGWKVFKGDSNADSEMIFSTKTPKVIQSKTNVHVFLANKTSSKDFCDFKITGSWSKRSCSIYIGESSTIIAQMHKMEPPRSFRFVKDKFMVKIYPYVDYAFVVTLIGIVEAMKSSDAAENDLDEVIGTIFP</sequence>
<organism evidence="1 2">
    <name type="scientific">Smallanthus sonchifolius</name>
    <dbReference type="NCBI Taxonomy" id="185202"/>
    <lineage>
        <taxon>Eukaryota</taxon>
        <taxon>Viridiplantae</taxon>
        <taxon>Streptophyta</taxon>
        <taxon>Embryophyta</taxon>
        <taxon>Tracheophyta</taxon>
        <taxon>Spermatophyta</taxon>
        <taxon>Magnoliopsida</taxon>
        <taxon>eudicotyledons</taxon>
        <taxon>Gunneridae</taxon>
        <taxon>Pentapetalae</taxon>
        <taxon>asterids</taxon>
        <taxon>campanulids</taxon>
        <taxon>Asterales</taxon>
        <taxon>Asteraceae</taxon>
        <taxon>Asteroideae</taxon>
        <taxon>Heliantheae alliance</taxon>
        <taxon>Millerieae</taxon>
        <taxon>Smallanthus</taxon>
    </lineage>
</organism>
<keyword evidence="2" id="KW-1185">Reference proteome</keyword>
<comment type="caution">
    <text evidence="1">The sequence shown here is derived from an EMBL/GenBank/DDBJ whole genome shotgun (WGS) entry which is preliminary data.</text>
</comment>
<name>A0ACB9GVM1_9ASTR</name>
<evidence type="ECO:0000313" key="2">
    <source>
        <dbReference type="Proteomes" id="UP001056120"/>
    </source>
</evidence>
<evidence type="ECO:0000313" key="1">
    <source>
        <dbReference type="EMBL" id="KAI3786995.1"/>
    </source>
</evidence>
<dbReference type="Proteomes" id="UP001056120">
    <property type="component" value="Linkage Group LG13"/>
</dbReference>
<protein>
    <submittedName>
        <fullName evidence="1">Uncharacterized protein</fullName>
    </submittedName>
</protein>
<accession>A0ACB9GVM1</accession>
<reference evidence="1 2" key="2">
    <citation type="journal article" date="2022" name="Mol. Ecol. Resour.">
        <title>The genomes of chicory, endive, great burdock and yacon provide insights into Asteraceae paleo-polyploidization history and plant inulin production.</title>
        <authorList>
            <person name="Fan W."/>
            <person name="Wang S."/>
            <person name="Wang H."/>
            <person name="Wang A."/>
            <person name="Jiang F."/>
            <person name="Liu H."/>
            <person name="Zhao H."/>
            <person name="Xu D."/>
            <person name="Zhang Y."/>
        </authorList>
    </citation>
    <scope>NUCLEOTIDE SEQUENCE [LARGE SCALE GENOMIC DNA]</scope>
    <source>
        <strain evidence="2">cv. Yunnan</strain>
        <tissue evidence="1">Leaves</tissue>
    </source>
</reference>
<reference evidence="2" key="1">
    <citation type="journal article" date="2022" name="Mol. Ecol. Resour.">
        <title>The genomes of chicory, endive, great burdock and yacon provide insights into Asteraceae palaeo-polyploidization history and plant inulin production.</title>
        <authorList>
            <person name="Fan W."/>
            <person name="Wang S."/>
            <person name="Wang H."/>
            <person name="Wang A."/>
            <person name="Jiang F."/>
            <person name="Liu H."/>
            <person name="Zhao H."/>
            <person name="Xu D."/>
            <person name="Zhang Y."/>
        </authorList>
    </citation>
    <scope>NUCLEOTIDE SEQUENCE [LARGE SCALE GENOMIC DNA]</scope>
    <source>
        <strain evidence="2">cv. Yunnan</strain>
    </source>
</reference>